<dbReference type="AlphaFoldDB" id="A0A7W8QNE4"/>
<comment type="caution">
    <text evidence="1">The sequence shown here is derived from an EMBL/GenBank/DDBJ whole genome shotgun (WGS) entry which is preliminary data.</text>
</comment>
<reference evidence="1 2" key="1">
    <citation type="submission" date="2020-08" db="EMBL/GenBank/DDBJ databases">
        <title>Sequencing the genomes of 1000 actinobacteria strains.</title>
        <authorList>
            <person name="Klenk H.-P."/>
        </authorList>
    </citation>
    <scope>NUCLEOTIDE SEQUENCE [LARGE SCALE GENOMIC DNA]</scope>
    <source>
        <strain evidence="1 2">DSM 44551</strain>
    </source>
</reference>
<organism evidence="1 2">
    <name type="scientific">Nocardiopsis composta</name>
    <dbReference type="NCBI Taxonomy" id="157465"/>
    <lineage>
        <taxon>Bacteria</taxon>
        <taxon>Bacillati</taxon>
        <taxon>Actinomycetota</taxon>
        <taxon>Actinomycetes</taxon>
        <taxon>Streptosporangiales</taxon>
        <taxon>Nocardiopsidaceae</taxon>
        <taxon>Nocardiopsis</taxon>
    </lineage>
</organism>
<dbReference type="RefSeq" id="WP_184392185.1">
    <property type="nucleotide sequence ID" value="NZ_BAAAJD010000111.1"/>
</dbReference>
<dbReference type="EMBL" id="JACHDB010000001">
    <property type="protein sequence ID" value="MBB5432651.1"/>
    <property type="molecule type" value="Genomic_DNA"/>
</dbReference>
<proteinExistence type="predicted"/>
<dbReference type="InterPro" id="IPR018561">
    <property type="entry name" value="AosR"/>
</dbReference>
<sequence length="192" mass="20287">MTSGFRAVRGGVRIRLDADEAAVLHSMASLVLELVGPAEDGGGAEGGTDSLEAMVGISGNAEKPEDPVLARLLPDAYTEDGDAEAAADFRRYTEGDLRRHKRENAETMAAGLASLPPGGGELVLDLGDAHAWLKALNDVRLALGTRLDVAEVDGETRVRVEDASDQAAAHIYDWLGGVQETLVQALMGARRR</sequence>
<evidence type="ECO:0000313" key="2">
    <source>
        <dbReference type="Proteomes" id="UP000572635"/>
    </source>
</evidence>
<gene>
    <name evidence="1" type="ORF">HDA36_002735</name>
</gene>
<evidence type="ECO:0008006" key="3">
    <source>
        <dbReference type="Google" id="ProtNLM"/>
    </source>
</evidence>
<accession>A0A7W8QNE4</accession>
<evidence type="ECO:0000313" key="1">
    <source>
        <dbReference type="EMBL" id="MBB5432651.1"/>
    </source>
</evidence>
<dbReference type="Pfam" id="PF09438">
    <property type="entry name" value="DUF2017"/>
    <property type="match status" value="1"/>
</dbReference>
<name>A0A7W8QNE4_9ACTN</name>
<protein>
    <recommendedName>
        <fullName evidence="3">DUF2017 domain-containing protein</fullName>
    </recommendedName>
</protein>
<dbReference type="Proteomes" id="UP000572635">
    <property type="component" value="Unassembled WGS sequence"/>
</dbReference>
<keyword evidence="2" id="KW-1185">Reference proteome</keyword>